<dbReference type="EMBL" id="AECU01000117">
    <property type="protein sequence ID" value="EFQ07089.1"/>
    <property type="molecule type" value="Genomic_DNA"/>
</dbReference>
<gene>
    <name evidence="3" type="ORF">HMPREF9436_01394</name>
</gene>
<dbReference type="InterPro" id="IPR010921">
    <property type="entry name" value="Trp_repressor/repl_initiator"/>
</dbReference>
<dbReference type="HOGENOM" id="CLU_1173997_0_0_9"/>
<dbReference type="RefSeq" id="WP_005941672.1">
    <property type="nucleotide sequence ID" value="NZ_GL538315.1"/>
</dbReference>
<evidence type="ECO:0000313" key="3">
    <source>
        <dbReference type="EMBL" id="EFQ07089.1"/>
    </source>
</evidence>
<dbReference type="BioCyc" id="FCF748224-HMP:GTSS-77-MONOMER"/>
<sequence length="236" mass="25710">MAERRYCKNTVPGRQGRGKKYPAKVRAEVVMAMIGTNSICAVARKYGVPESTIRSWVAEEAKKPDGEFAKARAEAAREIAARAALGAKAQVSYLQQRAAENQRAAEIRTKLQQRLDEDARARNYELGVLLKSEEENLQDAAETGLVIRSAPGTYDRQLTDEERTELEKQLERYESLAMSDKDAAKVTAVLLTAAEKAAALVPKDEGSGQSAAPAVLMERQDEGGQQEVVLDGSGTV</sequence>
<dbReference type="Gene3D" id="1.10.10.10">
    <property type="entry name" value="Winged helix-like DNA-binding domain superfamily/Winged helix DNA-binding domain"/>
    <property type="match status" value="1"/>
</dbReference>
<dbReference type="STRING" id="748224.HMPREF9436_01394"/>
<name>E2ZIA3_9FIRM</name>
<protein>
    <recommendedName>
        <fullName evidence="5">Transposase</fullName>
    </recommendedName>
</protein>
<dbReference type="SUPFAM" id="SSF48295">
    <property type="entry name" value="TrpR-like"/>
    <property type="match status" value="1"/>
</dbReference>
<dbReference type="InterPro" id="IPR036388">
    <property type="entry name" value="WH-like_DNA-bd_sf"/>
</dbReference>
<accession>E2ZIA3</accession>
<keyword evidence="1" id="KW-0175">Coiled coil</keyword>
<feature type="coiled-coil region" evidence="1">
    <location>
        <begin position="156"/>
        <end position="183"/>
    </location>
</feature>
<evidence type="ECO:0000256" key="2">
    <source>
        <dbReference type="SAM" id="MobiDB-lite"/>
    </source>
</evidence>
<dbReference type="GO" id="GO:0043565">
    <property type="term" value="F:sequence-specific DNA binding"/>
    <property type="evidence" value="ECO:0007669"/>
    <property type="project" value="InterPro"/>
</dbReference>
<proteinExistence type="predicted"/>
<evidence type="ECO:0000313" key="4">
    <source>
        <dbReference type="Proteomes" id="UP000006028"/>
    </source>
</evidence>
<comment type="caution">
    <text evidence="3">The sequence shown here is derived from an EMBL/GenBank/DDBJ whole genome shotgun (WGS) entry which is preliminary data.</text>
</comment>
<organism evidence="3 4">
    <name type="scientific">Faecalibacterium cf. prausnitzii KLE1255</name>
    <dbReference type="NCBI Taxonomy" id="748224"/>
    <lineage>
        <taxon>Bacteria</taxon>
        <taxon>Bacillati</taxon>
        <taxon>Bacillota</taxon>
        <taxon>Clostridia</taxon>
        <taxon>Eubacteriales</taxon>
        <taxon>Oscillospiraceae</taxon>
        <taxon>Faecalibacterium</taxon>
    </lineage>
</organism>
<evidence type="ECO:0000256" key="1">
    <source>
        <dbReference type="SAM" id="Coils"/>
    </source>
</evidence>
<feature type="region of interest" description="Disordered" evidence="2">
    <location>
        <begin position="199"/>
        <end position="236"/>
    </location>
</feature>
<dbReference type="Proteomes" id="UP000006028">
    <property type="component" value="Unassembled WGS sequence"/>
</dbReference>
<dbReference type="AlphaFoldDB" id="E2ZIA3"/>
<reference evidence="3 4" key="1">
    <citation type="submission" date="2010-08" db="EMBL/GenBank/DDBJ databases">
        <authorList>
            <person name="Weinstock G."/>
            <person name="Sodergren E."/>
            <person name="Clifton S."/>
            <person name="Fulton L."/>
            <person name="Fulton B."/>
            <person name="Courtney L."/>
            <person name="Fronick C."/>
            <person name="Harrison M."/>
            <person name="Strong C."/>
            <person name="Farmer C."/>
            <person name="Delahaunty K."/>
            <person name="Markovic C."/>
            <person name="Hall O."/>
            <person name="Minx P."/>
            <person name="Tomlinson C."/>
            <person name="Mitreva M."/>
            <person name="Hou S."/>
            <person name="Chen J."/>
            <person name="Wollam A."/>
            <person name="Pepin K.H."/>
            <person name="Johnson M."/>
            <person name="Bhonagiri V."/>
            <person name="Zhang X."/>
            <person name="Suruliraj S."/>
            <person name="Warren W."/>
            <person name="Chinwalla A."/>
            <person name="Mardis E.R."/>
            <person name="Wilson R.K."/>
        </authorList>
    </citation>
    <scope>NUCLEOTIDE SEQUENCE [LARGE SCALE GENOMIC DNA]</scope>
    <source>
        <strain evidence="3 4">KLE1255</strain>
    </source>
</reference>
<evidence type="ECO:0008006" key="5">
    <source>
        <dbReference type="Google" id="ProtNLM"/>
    </source>
</evidence>
<dbReference type="OrthoDB" id="1862015at2"/>